<accession>A0A5J5FVA5</accession>
<dbReference type="EMBL" id="VYKJ01000010">
    <property type="protein sequence ID" value="KAA8997702.1"/>
    <property type="molecule type" value="Genomic_DNA"/>
</dbReference>
<evidence type="ECO:0000313" key="2">
    <source>
        <dbReference type="Proteomes" id="UP000335415"/>
    </source>
</evidence>
<dbReference type="AlphaFoldDB" id="A0A5J5FVA5"/>
<evidence type="ECO:0000313" key="1">
    <source>
        <dbReference type="EMBL" id="KAA8997702.1"/>
    </source>
</evidence>
<reference evidence="1 2" key="1">
    <citation type="submission" date="2019-09" db="EMBL/GenBank/DDBJ databases">
        <authorList>
            <person name="Li Y."/>
        </authorList>
    </citation>
    <scope>NUCLEOTIDE SEQUENCE [LARGE SCALE GENOMIC DNA]</scope>
    <source>
        <strain evidence="1 2">L3-3HA</strain>
    </source>
</reference>
<dbReference type="OrthoDB" id="6710627at2"/>
<keyword evidence="2" id="KW-1185">Reference proteome</keyword>
<dbReference type="Pfam" id="PF05954">
    <property type="entry name" value="Phage_GPD"/>
    <property type="match status" value="1"/>
</dbReference>
<proteinExistence type="predicted"/>
<dbReference type="SUPFAM" id="SSF69279">
    <property type="entry name" value="Phage tail proteins"/>
    <property type="match status" value="1"/>
</dbReference>
<dbReference type="Gene3D" id="2.30.110.50">
    <property type="match status" value="1"/>
</dbReference>
<comment type="caution">
    <text evidence="1">The sequence shown here is derived from an EMBL/GenBank/DDBJ whole genome shotgun (WGS) entry which is preliminary data.</text>
</comment>
<gene>
    <name evidence="1" type="ORF">FJU30_18250</name>
</gene>
<organism evidence="1 2">
    <name type="scientific">Affinibrenneria salicis</name>
    <dbReference type="NCBI Taxonomy" id="2590031"/>
    <lineage>
        <taxon>Bacteria</taxon>
        <taxon>Pseudomonadati</taxon>
        <taxon>Pseudomonadota</taxon>
        <taxon>Gammaproteobacteria</taxon>
        <taxon>Enterobacterales</taxon>
        <taxon>Pectobacteriaceae</taxon>
        <taxon>Affinibrenneria</taxon>
    </lineage>
</organism>
<protein>
    <submittedName>
        <fullName evidence="1">Uncharacterized protein</fullName>
    </submittedName>
</protein>
<dbReference type="RefSeq" id="WP_150436401.1">
    <property type="nucleotide sequence ID" value="NZ_VYKJ01000010.1"/>
</dbReference>
<name>A0A5J5FVA5_9GAMM</name>
<sequence>MLNRITVATPLPGELLFWSLSGREALSEPFIFDVELLSTQPRLNKTVLLGKPMTVTIPLPGSLSERHLSGKITTVDIRSQQLSGVRYTVVVH</sequence>
<dbReference type="Proteomes" id="UP000335415">
    <property type="component" value="Unassembled WGS sequence"/>
</dbReference>